<dbReference type="PROSITE" id="PS51384">
    <property type="entry name" value="FAD_FR"/>
    <property type="match status" value="1"/>
</dbReference>
<comment type="cofactor">
    <cofactor evidence="3">
        <name>[2Fe-2S] cluster</name>
        <dbReference type="ChEBI" id="CHEBI:190135"/>
    </cofactor>
</comment>
<keyword evidence="2" id="KW-0479">Metal-binding</keyword>
<dbReference type="EMBL" id="JAEPBG010000016">
    <property type="protein sequence ID" value="MBK4738071.1"/>
    <property type="molecule type" value="Genomic_DNA"/>
</dbReference>
<reference evidence="6" key="1">
    <citation type="submission" date="2021-01" db="EMBL/GenBank/DDBJ databases">
        <title>Genome sequence of strain Noviherbaspirillum sp. DKR-6.</title>
        <authorList>
            <person name="Chaudhary D.K."/>
        </authorList>
    </citation>
    <scope>NUCLEOTIDE SEQUENCE</scope>
    <source>
        <strain evidence="6">DKR-6</strain>
    </source>
</reference>
<dbReference type="RefSeq" id="WP_200596957.1">
    <property type="nucleotide sequence ID" value="NZ_JAEPBG010000016.1"/>
</dbReference>
<evidence type="ECO:0000313" key="6">
    <source>
        <dbReference type="EMBL" id="MBK4738071.1"/>
    </source>
</evidence>
<accession>A0A934W429</accession>
<evidence type="ECO:0000256" key="3">
    <source>
        <dbReference type="ARBA" id="ARBA00034078"/>
    </source>
</evidence>
<evidence type="ECO:0000256" key="2">
    <source>
        <dbReference type="ARBA" id="ARBA00022714"/>
    </source>
</evidence>
<dbReference type="InterPro" id="IPR039261">
    <property type="entry name" value="FNR_nucleotide-bd"/>
</dbReference>
<keyword evidence="7" id="KW-1185">Reference proteome</keyword>
<dbReference type="CDD" id="cd06189">
    <property type="entry name" value="flavin_oxioreductase"/>
    <property type="match status" value="1"/>
</dbReference>
<dbReference type="PANTHER" id="PTHR47354:SF5">
    <property type="entry name" value="PROTEIN RFBI"/>
    <property type="match status" value="1"/>
</dbReference>
<feature type="domain" description="2Fe-2S ferredoxin-type" evidence="4">
    <location>
        <begin position="3"/>
        <end position="92"/>
    </location>
</feature>
<dbReference type="SUPFAM" id="SSF52343">
    <property type="entry name" value="Ferredoxin reductase-like, C-terminal NADP-linked domain"/>
    <property type="match status" value="1"/>
</dbReference>
<protein>
    <submittedName>
        <fullName evidence="6">CDP-6-deoxy-delta-3,4-glucoseen reductase</fullName>
    </submittedName>
</protein>
<dbReference type="InterPro" id="IPR036010">
    <property type="entry name" value="2Fe-2S_ferredoxin-like_sf"/>
</dbReference>
<dbReference type="InterPro" id="IPR001041">
    <property type="entry name" value="2Fe-2S_ferredoxin-type"/>
</dbReference>
<name>A0A934W429_9BURK</name>
<gene>
    <name evidence="6" type="ORF">JJB74_25895</name>
</gene>
<dbReference type="InterPro" id="IPR017927">
    <property type="entry name" value="FAD-bd_FR_type"/>
</dbReference>
<evidence type="ECO:0000256" key="1">
    <source>
        <dbReference type="ARBA" id="ARBA00001974"/>
    </source>
</evidence>
<dbReference type="AlphaFoldDB" id="A0A934W429"/>
<evidence type="ECO:0000259" key="5">
    <source>
        <dbReference type="PROSITE" id="PS51384"/>
    </source>
</evidence>
<dbReference type="PROSITE" id="PS51085">
    <property type="entry name" value="2FE2S_FER_2"/>
    <property type="match status" value="1"/>
</dbReference>
<comment type="caution">
    <text evidence="6">The sequence shown here is derived from an EMBL/GenBank/DDBJ whole genome shotgun (WGS) entry which is preliminary data.</text>
</comment>
<dbReference type="GO" id="GO:0051537">
    <property type="term" value="F:2 iron, 2 sulfur cluster binding"/>
    <property type="evidence" value="ECO:0007669"/>
    <property type="project" value="UniProtKB-KW"/>
</dbReference>
<dbReference type="InterPro" id="IPR001433">
    <property type="entry name" value="OxRdtase_FAD/NAD-bd"/>
</dbReference>
<dbReference type="Gene3D" id="2.40.30.10">
    <property type="entry name" value="Translation factors"/>
    <property type="match status" value="1"/>
</dbReference>
<dbReference type="InterPro" id="IPR050415">
    <property type="entry name" value="MRET"/>
</dbReference>
<evidence type="ECO:0000313" key="7">
    <source>
        <dbReference type="Proteomes" id="UP000622890"/>
    </source>
</evidence>
<dbReference type="InterPro" id="IPR006058">
    <property type="entry name" value="2Fe2S_fd_BS"/>
</dbReference>
<dbReference type="GO" id="GO:0016491">
    <property type="term" value="F:oxidoreductase activity"/>
    <property type="evidence" value="ECO:0007669"/>
    <property type="project" value="InterPro"/>
</dbReference>
<dbReference type="Gene3D" id="3.10.20.30">
    <property type="match status" value="1"/>
</dbReference>
<keyword evidence="2" id="KW-0001">2Fe-2S</keyword>
<dbReference type="Gene3D" id="3.40.50.80">
    <property type="entry name" value="Nucleotide-binding domain of ferredoxin-NADP reductase (FNR) module"/>
    <property type="match status" value="1"/>
</dbReference>
<dbReference type="Pfam" id="PF00111">
    <property type="entry name" value="Fer2"/>
    <property type="match status" value="1"/>
</dbReference>
<dbReference type="InterPro" id="IPR001709">
    <property type="entry name" value="Flavoprot_Pyr_Nucl_cyt_Rdtase"/>
</dbReference>
<feature type="domain" description="FAD-binding FR-type" evidence="5">
    <location>
        <begin position="99"/>
        <end position="199"/>
    </location>
</feature>
<dbReference type="InterPro" id="IPR008333">
    <property type="entry name" value="Cbr1-like_FAD-bd_dom"/>
</dbReference>
<keyword evidence="2" id="KW-0411">Iron-sulfur</keyword>
<dbReference type="PANTHER" id="PTHR47354">
    <property type="entry name" value="NADH OXIDOREDUCTASE HCR"/>
    <property type="match status" value="1"/>
</dbReference>
<dbReference type="Pfam" id="PF00175">
    <property type="entry name" value="NAD_binding_1"/>
    <property type="match status" value="1"/>
</dbReference>
<dbReference type="SUPFAM" id="SSF54292">
    <property type="entry name" value="2Fe-2S ferredoxin-like"/>
    <property type="match status" value="1"/>
</dbReference>
<comment type="cofactor">
    <cofactor evidence="1">
        <name>FAD</name>
        <dbReference type="ChEBI" id="CHEBI:57692"/>
    </cofactor>
</comment>
<keyword evidence="2" id="KW-0408">Iron</keyword>
<sequence length="342" mass="37206">MTYQIEVEGSDIRFECAPGTTILDAARSAGYELPYSCRTGICGSCKGKVVEGSIDAPGALEGITAEERGAGCTLLCQARPISDVRIAPRSIAKIDPNAQKQVAAKLYRVSRAADDISVLHLRFPAGTKVKFKAGQYLQVLLEDGSRRSFSMANPPHQNDGVLLHVRHVPNGRFSAYLDADPAAGDIVKLEMPFGDFHLREDSDKPIVFVASGTGFAPIRSILEDAFKRKLTNRPMTLYWGGRRSKDLYQAEVAQKWAQQHPNFRFVPVLSEPEEGWTGRTGFVHLAVLEDVPSLAGHEVYACGVPAMINAARRDFVGQAGLAADDFHCDAFVTTDEAAQKVG</sequence>
<organism evidence="6 7">
    <name type="scientific">Noviherbaspirillum pedocola</name>
    <dbReference type="NCBI Taxonomy" id="2801341"/>
    <lineage>
        <taxon>Bacteria</taxon>
        <taxon>Pseudomonadati</taxon>
        <taxon>Pseudomonadota</taxon>
        <taxon>Betaproteobacteria</taxon>
        <taxon>Burkholderiales</taxon>
        <taxon>Oxalobacteraceae</taxon>
        <taxon>Noviherbaspirillum</taxon>
    </lineage>
</organism>
<dbReference type="PROSITE" id="PS00197">
    <property type="entry name" value="2FE2S_FER_1"/>
    <property type="match status" value="1"/>
</dbReference>
<proteinExistence type="predicted"/>
<evidence type="ECO:0000259" key="4">
    <source>
        <dbReference type="PROSITE" id="PS51085"/>
    </source>
</evidence>
<dbReference type="PRINTS" id="PR00410">
    <property type="entry name" value="PHEHYDRXLASE"/>
</dbReference>
<dbReference type="Pfam" id="PF00970">
    <property type="entry name" value="FAD_binding_6"/>
    <property type="match status" value="1"/>
</dbReference>
<dbReference type="SUPFAM" id="SSF63380">
    <property type="entry name" value="Riboflavin synthase domain-like"/>
    <property type="match status" value="1"/>
</dbReference>
<dbReference type="InterPro" id="IPR017938">
    <property type="entry name" value="Riboflavin_synthase-like_b-brl"/>
</dbReference>
<dbReference type="Proteomes" id="UP000622890">
    <property type="component" value="Unassembled WGS sequence"/>
</dbReference>
<dbReference type="PRINTS" id="PR00371">
    <property type="entry name" value="FPNCR"/>
</dbReference>
<dbReference type="CDD" id="cd00207">
    <property type="entry name" value="fer2"/>
    <property type="match status" value="1"/>
</dbReference>
<dbReference type="InterPro" id="IPR012675">
    <property type="entry name" value="Beta-grasp_dom_sf"/>
</dbReference>